<evidence type="ECO:0000256" key="2">
    <source>
        <dbReference type="SAM" id="SignalP"/>
    </source>
</evidence>
<evidence type="ECO:0000313" key="4">
    <source>
        <dbReference type="Proteomes" id="UP001611548"/>
    </source>
</evidence>
<reference evidence="3 4" key="1">
    <citation type="submission" date="2024-10" db="EMBL/GenBank/DDBJ databases">
        <title>The Natural Products Discovery Center: Release of the First 8490 Sequenced Strains for Exploring Actinobacteria Biosynthetic Diversity.</title>
        <authorList>
            <person name="Kalkreuter E."/>
            <person name="Kautsar S.A."/>
            <person name="Yang D."/>
            <person name="Bader C.D."/>
            <person name="Teijaro C.N."/>
            <person name="Fluegel L."/>
            <person name="Davis C.M."/>
            <person name="Simpson J.R."/>
            <person name="Lauterbach L."/>
            <person name="Steele A.D."/>
            <person name="Gui C."/>
            <person name="Meng S."/>
            <person name="Li G."/>
            <person name="Viehrig K."/>
            <person name="Ye F."/>
            <person name="Su P."/>
            <person name="Kiefer A.F."/>
            <person name="Nichols A."/>
            <person name="Cepeda A.J."/>
            <person name="Yan W."/>
            <person name="Fan B."/>
            <person name="Jiang Y."/>
            <person name="Adhikari A."/>
            <person name="Zheng C.-J."/>
            <person name="Schuster L."/>
            <person name="Cowan T.M."/>
            <person name="Smanski M.J."/>
            <person name="Chevrette M.G."/>
            <person name="De Carvalho L.P.S."/>
            <person name="Shen B."/>
        </authorList>
    </citation>
    <scope>NUCLEOTIDE SEQUENCE [LARGE SCALE GENOMIC DNA]</scope>
    <source>
        <strain evidence="3 4">NPDC020327</strain>
    </source>
</reference>
<evidence type="ECO:0000256" key="1">
    <source>
        <dbReference type="SAM" id="MobiDB-lite"/>
    </source>
</evidence>
<dbReference type="RefSeq" id="WP_398719276.1">
    <property type="nucleotide sequence ID" value="NZ_JBIRWE010000011.1"/>
</dbReference>
<organism evidence="3 4">
    <name type="scientific">Streptomyces pathocidini</name>
    <dbReference type="NCBI Taxonomy" id="1650571"/>
    <lineage>
        <taxon>Bacteria</taxon>
        <taxon>Bacillati</taxon>
        <taxon>Actinomycetota</taxon>
        <taxon>Actinomycetes</taxon>
        <taxon>Kitasatosporales</taxon>
        <taxon>Streptomycetaceae</taxon>
        <taxon>Streptomyces</taxon>
    </lineage>
</organism>
<evidence type="ECO:0000313" key="3">
    <source>
        <dbReference type="EMBL" id="MFI1966787.1"/>
    </source>
</evidence>
<feature type="region of interest" description="Disordered" evidence="1">
    <location>
        <begin position="41"/>
        <end position="73"/>
    </location>
</feature>
<feature type="chain" id="PRO_5047306867" description="L,D-transpeptidase" evidence="2">
    <location>
        <begin position="31"/>
        <end position="195"/>
    </location>
</feature>
<proteinExistence type="predicted"/>
<comment type="caution">
    <text evidence="3">The sequence shown here is derived from an EMBL/GenBank/DDBJ whole genome shotgun (WGS) entry which is preliminary data.</text>
</comment>
<accession>A0ABW7UW25</accession>
<feature type="compositionally biased region" description="Basic and acidic residues" evidence="1">
    <location>
        <begin position="59"/>
        <end position="68"/>
    </location>
</feature>
<dbReference type="EMBL" id="JBIRWE010000011">
    <property type="protein sequence ID" value="MFI1966787.1"/>
    <property type="molecule type" value="Genomic_DNA"/>
</dbReference>
<keyword evidence="4" id="KW-1185">Reference proteome</keyword>
<gene>
    <name evidence="3" type="ORF">ACH429_22185</name>
</gene>
<keyword evidence="2" id="KW-0732">Signal</keyword>
<feature type="signal peptide" evidence="2">
    <location>
        <begin position="1"/>
        <end position="30"/>
    </location>
</feature>
<name>A0ABW7UW25_9ACTN</name>
<protein>
    <recommendedName>
        <fullName evidence="5">L,D-transpeptidase</fullName>
    </recommendedName>
</protein>
<dbReference type="Proteomes" id="UP001611548">
    <property type="component" value="Unassembled WGS sequence"/>
</dbReference>
<evidence type="ECO:0008006" key="5">
    <source>
        <dbReference type="Google" id="ProtNLM"/>
    </source>
</evidence>
<sequence length="195" mass="19833">MAGSSSGTIVAGITAAGLATVAFFAYQANATAPAHPLKARTGSTAAADGSGKTAGSDGGVRKKAEKKQAHPVPANSGSGLRIVYALNAQRVWLVAKDETPLRTFKVARSSVSPAPGQYAVTSRATRIPGSDGVAVEHVVRFAAVDGVVIGFSAAVDGSMPDPYAERKTGGIRSKRPDGKALWDFAPVGTKIMVVA</sequence>